<dbReference type="CDD" id="cd00130">
    <property type="entry name" value="PAS"/>
    <property type="match status" value="1"/>
</dbReference>
<evidence type="ECO:0000256" key="3">
    <source>
        <dbReference type="ARBA" id="ARBA00022553"/>
    </source>
</evidence>
<proteinExistence type="predicted"/>
<organism evidence="12 13">
    <name type="scientific">Salinirubellus salinus</name>
    <dbReference type="NCBI Taxonomy" id="1364945"/>
    <lineage>
        <taxon>Archaea</taxon>
        <taxon>Methanobacteriati</taxon>
        <taxon>Methanobacteriota</taxon>
        <taxon>Stenosarchaea group</taxon>
        <taxon>Halobacteria</taxon>
        <taxon>Halobacteriales</taxon>
        <taxon>Natronomonadaceae</taxon>
        <taxon>Salinirubellus</taxon>
    </lineage>
</organism>
<dbReference type="SUPFAM" id="SSF55874">
    <property type="entry name" value="ATPase domain of HSP90 chaperone/DNA topoisomerase II/histidine kinase"/>
    <property type="match status" value="1"/>
</dbReference>
<dbReference type="PROSITE" id="PS50112">
    <property type="entry name" value="PAS"/>
    <property type="match status" value="1"/>
</dbReference>
<dbReference type="SMART" id="SM00388">
    <property type="entry name" value="HisKA"/>
    <property type="match status" value="1"/>
</dbReference>
<evidence type="ECO:0000256" key="5">
    <source>
        <dbReference type="ARBA" id="ARBA00022777"/>
    </source>
</evidence>
<dbReference type="InterPro" id="IPR013656">
    <property type="entry name" value="PAS_4"/>
</dbReference>
<dbReference type="GeneID" id="74942042"/>
<dbReference type="InterPro" id="IPR003661">
    <property type="entry name" value="HisK_dim/P_dom"/>
</dbReference>
<accession>A0A9E7R5D5</accession>
<evidence type="ECO:0000259" key="9">
    <source>
        <dbReference type="PROSITE" id="PS50109"/>
    </source>
</evidence>
<dbReference type="InterPro" id="IPR050736">
    <property type="entry name" value="Sensor_HK_Regulatory"/>
</dbReference>
<keyword evidence="4" id="KW-0808">Transferase</keyword>
<dbReference type="Gene3D" id="3.30.565.10">
    <property type="entry name" value="Histidine kinase-like ATPase, C-terminal domain"/>
    <property type="match status" value="1"/>
</dbReference>
<dbReference type="Gene3D" id="3.30.450.20">
    <property type="entry name" value="PAS domain"/>
    <property type="match status" value="1"/>
</dbReference>
<sequence length="387" mass="42250">MNEEDEHRLQEASPERSLGARMFGERVLDAVPETVFVFDPTGRLVWWNQHATTATGYDDAELASLDPGELVVEDERTRVEKWVRNLFEGEQDQSVIETVLVDAAGQPVPYEFVGAVLDDSGGVAGAVATGRDISERRARQELERQNERLEEFASVVSHDLRNPLTVAEGYLSLARLEVDNDDLEQVARAHKRMYDLIEDLLTLARAGRAVGEPELVELATVARQGWASVETGESELHVTGDATFEADPRRLRELFENLFRNAVEHGSRRPASQARQDAVEHGTTSRVPIGDDTRGSATPRVAVTVGTLEADGECVGFYVEDDGPGIPEEIRDEVFESGYTTGDGGTGFGLAIVEDIVEAHGWDVAAVAGPSGGARFEVQVRDPTAPD</sequence>
<dbReference type="Pfam" id="PF00512">
    <property type="entry name" value="HisKA"/>
    <property type="match status" value="1"/>
</dbReference>
<feature type="domain" description="PAC" evidence="11">
    <location>
        <begin position="94"/>
        <end position="145"/>
    </location>
</feature>
<dbReference type="PROSITE" id="PS50109">
    <property type="entry name" value="HIS_KIN"/>
    <property type="match status" value="1"/>
</dbReference>
<gene>
    <name evidence="12" type="ORF">N0B31_06430</name>
</gene>
<dbReference type="CDD" id="cd00082">
    <property type="entry name" value="HisKA"/>
    <property type="match status" value="1"/>
</dbReference>
<keyword evidence="3" id="KW-0597">Phosphoprotein</keyword>
<dbReference type="AlphaFoldDB" id="A0A9E7R5D5"/>
<dbReference type="EC" id="2.7.13.3" evidence="2"/>
<evidence type="ECO:0000259" key="11">
    <source>
        <dbReference type="PROSITE" id="PS50113"/>
    </source>
</evidence>
<evidence type="ECO:0000256" key="7">
    <source>
        <dbReference type="SAM" id="Coils"/>
    </source>
</evidence>
<dbReference type="Gene3D" id="1.10.287.130">
    <property type="match status" value="1"/>
</dbReference>
<evidence type="ECO:0000256" key="1">
    <source>
        <dbReference type="ARBA" id="ARBA00000085"/>
    </source>
</evidence>
<keyword evidence="5 12" id="KW-0418">Kinase</keyword>
<feature type="domain" description="Histidine kinase" evidence="9">
    <location>
        <begin position="155"/>
        <end position="384"/>
    </location>
</feature>
<dbReference type="EMBL" id="CP104003">
    <property type="protein sequence ID" value="UWM55917.1"/>
    <property type="molecule type" value="Genomic_DNA"/>
</dbReference>
<evidence type="ECO:0000256" key="2">
    <source>
        <dbReference type="ARBA" id="ARBA00012438"/>
    </source>
</evidence>
<evidence type="ECO:0000256" key="4">
    <source>
        <dbReference type="ARBA" id="ARBA00022679"/>
    </source>
</evidence>
<dbReference type="InterPro" id="IPR036890">
    <property type="entry name" value="HATPase_C_sf"/>
</dbReference>
<evidence type="ECO:0000259" key="10">
    <source>
        <dbReference type="PROSITE" id="PS50112"/>
    </source>
</evidence>
<comment type="catalytic activity">
    <reaction evidence="1">
        <text>ATP + protein L-histidine = ADP + protein N-phospho-L-histidine.</text>
        <dbReference type="EC" id="2.7.13.3"/>
    </reaction>
</comment>
<dbReference type="InterPro" id="IPR005467">
    <property type="entry name" value="His_kinase_dom"/>
</dbReference>
<reference evidence="12" key="1">
    <citation type="submission" date="2022-09" db="EMBL/GenBank/DDBJ databases">
        <title>Diverse halophilic archaea isolated from saline environments.</title>
        <authorList>
            <person name="Cui H.-L."/>
        </authorList>
    </citation>
    <scope>NUCLEOTIDE SEQUENCE</scope>
    <source>
        <strain evidence="12">ZS-35-S2</strain>
    </source>
</reference>
<dbReference type="InterPro" id="IPR003594">
    <property type="entry name" value="HATPase_dom"/>
</dbReference>
<dbReference type="InterPro" id="IPR036097">
    <property type="entry name" value="HisK_dim/P_sf"/>
</dbReference>
<dbReference type="InterPro" id="IPR035965">
    <property type="entry name" value="PAS-like_dom_sf"/>
</dbReference>
<dbReference type="NCBIfam" id="TIGR00229">
    <property type="entry name" value="sensory_box"/>
    <property type="match status" value="1"/>
</dbReference>
<keyword evidence="6" id="KW-0902">Two-component regulatory system</keyword>
<dbReference type="Pfam" id="PF08448">
    <property type="entry name" value="PAS_4"/>
    <property type="match status" value="1"/>
</dbReference>
<dbReference type="CDD" id="cd00075">
    <property type="entry name" value="HATPase"/>
    <property type="match status" value="1"/>
</dbReference>
<evidence type="ECO:0000256" key="8">
    <source>
        <dbReference type="SAM" id="MobiDB-lite"/>
    </source>
</evidence>
<evidence type="ECO:0000313" key="12">
    <source>
        <dbReference type="EMBL" id="UWM55917.1"/>
    </source>
</evidence>
<name>A0A9E7R5D5_9EURY</name>
<keyword evidence="13" id="KW-1185">Reference proteome</keyword>
<dbReference type="InterPro" id="IPR000700">
    <property type="entry name" value="PAS-assoc_C"/>
</dbReference>
<dbReference type="InterPro" id="IPR004358">
    <property type="entry name" value="Sig_transdc_His_kin-like_C"/>
</dbReference>
<dbReference type="Pfam" id="PF02518">
    <property type="entry name" value="HATPase_c"/>
    <property type="match status" value="1"/>
</dbReference>
<dbReference type="InterPro" id="IPR000014">
    <property type="entry name" value="PAS"/>
</dbReference>
<feature type="coiled-coil region" evidence="7">
    <location>
        <begin position="135"/>
        <end position="193"/>
    </location>
</feature>
<dbReference type="SUPFAM" id="SSF47384">
    <property type="entry name" value="Homodimeric domain of signal transducing histidine kinase"/>
    <property type="match status" value="1"/>
</dbReference>
<protein>
    <recommendedName>
        <fullName evidence="2">histidine kinase</fullName>
        <ecNumber evidence="2">2.7.13.3</ecNumber>
    </recommendedName>
</protein>
<dbReference type="GO" id="GO:0000155">
    <property type="term" value="F:phosphorelay sensor kinase activity"/>
    <property type="evidence" value="ECO:0007669"/>
    <property type="project" value="InterPro"/>
</dbReference>
<dbReference type="PROSITE" id="PS50113">
    <property type="entry name" value="PAC"/>
    <property type="match status" value="1"/>
</dbReference>
<evidence type="ECO:0000256" key="6">
    <source>
        <dbReference type="ARBA" id="ARBA00023012"/>
    </source>
</evidence>
<dbReference type="PANTHER" id="PTHR43711">
    <property type="entry name" value="TWO-COMPONENT HISTIDINE KINASE"/>
    <property type="match status" value="1"/>
</dbReference>
<keyword evidence="7" id="KW-0175">Coiled coil</keyword>
<dbReference type="Proteomes" id="UP001057580">
    <property type="component" value="Chromosome"/>
</dbReference>
<dbReference type="PANTHER" id="PTHR43711:SF1">
    <property type="entry name" value="HISTIDINE KINASE 1"/>
    <property type="match status" value="1"/>
</dbReference>
<dbReference type="RefSeq" id="WP_260595029.1">
    <property type="nucleotide sequence ID" value="NZ_CP104003.1"/>
</dbReference>
<evidence type="ECO:0000313" key="13">
    <source>
        <dbReference type="Proteomes" id="UP001057580"/>
    </source>
</evidence>
<dbReference type="KEGG" id="ssai:N0B31_06430"/>
<dbReference type="SMART" id="SM00387">
    <property type="entry name" value="HATPase_c"/>
    <property type="match status" value="1"/>
</dbReference>
<dbReference type="PRINTS" id="PR00344">
    <property type="entry name" value="BCTRLSENSOR"/>
</dbReference>
<feature type="domain" description="PAS" evidence="10">
    <location>
        <begin position="25"/>
        <end position="90"/>
    </location>
</feature>
<dbReference type="SUPFAM" id="SSF55785">
    <property type="entry name" value="PYP-like sensor domain (PAS domain)"/>
    <property type="match status" value="1"/>
</dbReference>
<feature type="region of interest" description="Disordered" evidence="8">
    <location>
        <begin position="265"/>
        <end position="297"/>
    </location>
</feature>
<dbReference type="SMART" id="SM00091">
    <property type="entry name" value="PAS"/>
    <property type="match status" value="1"/>
</dbReference>